<dbReference type="InterPro" id="IPR017927">
    <property type="entry name" value="FAD-bd_FR_type"/>
</dbReference>
<organism evidence="2 3">
    <name type="scientific">Pseudonocardia endophytica</name>
    <dbReference type="NCBI Taxonomy" id="401976"/>
    <lineage>
        <taxon>Bacteria</taxon>
        <taxon>Bacillati</taxon>
        <taxon>Actinomycetota</taxon>
        <taxon>Actinomycetes</taxon>
        <taxon>Pseudonocardiales</taxon>
        <taxon>Pseudonocardiaceae</taxon>
        <taxon>Pseudonocardia</taxon>
    </lineage>
</organism>
<evidence type="ECO:0000259" key="1">
    <source>
        <dbReference type="PROSITE" id="PS51384"/>
    </source>
</evidence>
<dbReference type="RefSeq" id="WP_132427114.1">
    <property type="nucleotide sequence ID" value="NZ_SMFZ01000001.1"/>
</dbReference>
<dbReference type="CDD" id="cd06193">
    <property type="entry name" value="siderophore_interacting"/>
    <property type="match status" value="1"/>
</dbReference>
<dbReference type="Pfam" id="PF08021">
    <property type="entry name" value="FAD_binding_9"/>
    <property type="match status" value="1"/>
</dbReference>
<feature type="domain" description="FAD-binding FR-type" evidence="1">
    <location>
        <begin position="5"/>
        <end position="141"/>
    </location>
</feature>
<accession>A0A4V2PJB4</accession>
<dbReference type="PROSITE" id="PS51384">
    <property type="entry name" value="FAD_FR"/>
    <property type="match status" value="1"/>
</dbReference>
<comment type="caution">
    <text evidence="2">The sequence shown here is derived from an EMBL/GenBank/DDBJ whole genome shotgun (WGS) entry which is preliminary data.</text>
</comment>
<dbReference type="Gene3D" id="2.40.30.10">
    <property type="entry name" value="Translation factors"/>
    <property type="match status" value="1"/>
</dbReference>
<keyword evidence="3" id="KW-1185">Reference proteome</keyword>
<dbReference type="Gene3D" id="3.40.50.80">
    <property type="entry name" value="Nucleotide-binding domain of ferredoxin-NADP reductase (FNR) module"/>
    <property type="match status" value="1"/>
</dbReference>
<gene>
    <name evidence="2" type="ORF">EV378_3747</name>
</gene>
<dbReference type="EMBL" id="SMFZ01000001">
    <property type="protein sequence ID" value="TCK27866.1"/>
    <property type="molecule type" value="Genomic_DNA"/>
</dbReference>
<evidence type="ECO:0000313" key="3">
    <source>
        <dbReference type="Proteomes" id="UP000295560"/>
    </source>
</evidence>
<dbReference type="InterPro" id="IPR007037">
    <property type="entry name" value="SIP_rossman_dom"/>
</dbReference>
<dbReference type="AlphaFoldDB" id="A0A4V2PJB4"/>
<dbReference type="PANTHER" id="PTHR30157:SF0">
    <property type="entry name" value="NADPH-DEPENDENT FERRIC-CHELATE REDUCTASE"/>
    <property type="match status" value="1"/>
</dbReference>
<name>A0A4V2PJB4_PSEEN</name>
<dbReference type="GO" id="GO:0016491">
    <property type="term" value="F:oxidoreductase activity"/>
    <property type="evidence" value="ECO:0007669"/>
    <property type="project" value="InterPro"/>
</dbReference>
<dbReference type="Pfam" id="PF04954">
    <property type="entry name" value="SIP"/>
    <property type="match status" value="1"/>
</dbReference>
<protein>
    <submittedName>
        <fullName evidence="2">NADPH-dependent ferric siderophore reductase</fullName>
    </submittedName>
</protein>
<reference evidence="2 3" key="1">
    <citation type="submission" date="2019-03" db="EMBL/GenBank/DDBJ databases">
        <title>Sequencing the genomes of 1000 actinobacteria strains.</title>
        <authorList>
            <person name="Klenk H.-P."/>
        </authorList>
    </citation>
    <scope>NUCLEOTIDE SEQUENCE [LARGE SCALE GENOMIC DNA]</scope>
    <source>
        <strain evidence="2 3">DSM 44969</strain>
    </source>
</reference>
<dbReference type="InterPro" id="IPR039261">
    <property type="entry name" value="FNR_nucleotide-bd"/>
</dbReference>
<sequence>MSFRDGRSMTTLAVVETIRTERVGPHIVRVTVGGEQLDALPRHGYDQWFRMFLPSSGGETSFELPAKLDMVGYFRYLRMPKATRPPMRNYTVRAFRQDAGELDIDFVVHGESGVAGPWAQRATPGERVALLDQGRGYDPLPGAASHLLAADESGLPAVAGILRDLPRDAAGVAYLEIPHADDEQDLDAPDDVDVRWLVRPQGARPGSVALAEMKAQPVPAGPLSAYVVGEQKLATTARKWLTGENGVPKANVTCQAYWRQS</sequence>
<proteinExistence type="predicted"/>
<dbReference type="PANTHER" id="PTHR30157">
    <property type="entry name" value="FERRIC REDUCTASE, NADPH-DEPENDENT"/>
    <property type="match status" value="1"/>
</dbReference>
<dbReference type="Proteomes" id="UP000295560">
    <property type="component" value="Unassembled WGS sequence"/>
</dbReference>
<dbReference type="InterPro" id="IPR013113">
    <property type="entry name" value="SIP_FAD-bd"/>
</dbReference>
<dbReference type="InterPro" id="IPR039374">
    <property type="entry name" value="SIP_fam"/>
</dbReference>
<evidence type="ECO:0000313" key="2">
    <source>
        <dbReference type="EMBL" id="TCK27866.1"/>
    </source>
</evidence>
<dbReference type="OrthoDB" id="3291337at2"/>